<proteinExistence type="inferred from homology"/>
<evidence type="ECO:0000259" key="8">
    <source>
        <dbReference type="Pfam" id="PF09335"/>
    </source>
</evidence>
<keyword evidence="10" id="KW-1185">Reference proteome</keyword>
<dbReference type="PANTHER" id="PTHR42709">
    <property type="entry name" value="ALKALINE PHOSPHATASE LIKE PROTEIN"/>
    <property type="match status" value="1"/>
</dbReference>
<dbReference type="Proteomes" id="UP000248214">
    <property type="component" value="Unassembled WGS sequence"/>
</dbReference>
<evidence type="ECO:0000256" key="2">
    <source>
        <dbReference type="ARBA" id="ARBA00010792"/>
    </source>
</evidence>
<evidence type="ECO:0000313" key="9">
    <source>
        <dbReference type="EMBL" id="PYZ93851.1"/>
    </source>
</evidence>
<evidence type="ECO:0000256" key="4">
    <source>
        <dbReference type="ARBA" id="ARBA00022692"/>
    </source>
</evidence>
<evidence type="ECO:0000256" key="5">
    <source>
        <dbReference type="ARBA" id="ARBA00022989"/>
    </source>
</evidence>
<name>A0A323TG87_9BACI</name>
<dbReference type="Pfam" id="PF09335">
    <property type="entry name" value="VTT_dom"/>
    <property type="match status" value="1"/>
</dbReference>
<feature type="transmembrane region" description="Helical" evidence="7">
    <location>
        <begin position="50"/>
        <end position="71"/>
    </location>
</feature>
<protein>
    <recommendedName>
        <fullName evidence="8">VTT domain-containing protein</fullName>
    </recommendedName>
</protein>
<evidence type="ECO:0000256" key="3">
    <source>
        <dbReference type="ARBA" id="ARBA00022475"/>
    </source>
</evidence>
<accession>A0A323TG87</accession>
<reference evidence="9 10" key="1">
    <citation type="submission" date="2017-10" db="EMBL/GenBank/DDBJ databases">
        <title>Bacillus sp. nov., a halophilic bacterium isolated from a Keqin Lake.</title>
        <authorList>
            <person name="Wang H."/>
        </authorList>
    </citation>
    <scope>NUCLEOTIDE SEQUENCE [LARGE SCALE GENOMIC DNA]</scope>
    <source>
        <strain evidence="9 10">KQ-12</strain>
    </source>
</reference>
<dbReference type="RefSeq" id="WP_110609882.1">
    <property type="nucleotide sequence ID" value="NZ_PDOD01000002.1"/>
</dbReference>
<feature type="transmembrane region" description="Helical" evidence="7">
    <location>
        <begin position="128"/>
        <end position="150"/>
    </location>
</feature>
<feature type="transmembrane region" description="Helical" evidence="7">
    <location>
        <begin position="12"/>
        <end position="38"/>
    </location>
</feature>
<evidence type="ECO:0000256" key="1">
    <source>
        <dbReference type="ARBA" id="ARBA00004651"/>
    </source>
</evidence>
<feature type="transmembrane region" description="Helical" evidence="7">
    <location>
        <begin position="162"/>
        <end position="180"/>
    </location>
</feature>
<dbReference type="InterPro" id="IPR032816">
    <property type="entry name" value="VTT_dom"/>
</dbReference>
<comment type="similarity">
    <text evidence="2">Belongs to the DedA family.</text>
</comment>
<comment type="caution">
    <text evidence="9">The sequence shown here is derived from an EMBL/GenBank/DDBJ whole genome shotgun (WGS) entry which is preliminary data.</text>
</comment>
<comment type="subcellular location">
    <subcellularLocation>
        <location evidence="1">Cell membrane</location>
        <topology evidence="1">Multi-pass membrane protein</topology>
    </subcellularLocation>
</comment>
<feature type="domain" description="VTT" evidence="8">
    <location>
        <begin position="30"/>
        <end position="148"/>
    </location>
</feature>
<dbReference type="EMBL" id="PDOD01000002">
    <property type="protein sequence ID" value="PYZ93851.1"/>
    <property type="molecule type" value="Genomic_DNA"/>
</dbReference>
<dbReference type="AlphaFoldDB" id="A0A323TG87"/>
<gene>
    <name evidence="9" type="ORF">CR194_11975</name>
</gene>
<keyword evidence="5 7" id="KW-1133">Transmembrane helix</keyword>
<evidence type="ECO:0000256" key="6">
    <source>
        <dbReference type="ARBA" id="ARBA00023136"/>
    </source>
</evidence>
<organism evidence="9 10">
    <name type="scientific">Salipaludibacillus keqinensis</name>
    <dbReference type="NCBI Taxonomy" id="2045207"/>
    <lineage>
        <taxon>Bacteria</taxon>
        <taxon>Bacillati</taxon>
        <taxon>Bacillota</taxon>
        <taxon>Bacilli</taxon>
        <taxon>Bacillales</taxon>
        <taxon>Bacillaceae</taxon>
    </lineage>
</organism>
<keyword evidence="3" id="KW-1003">Cell membrane</keyword>
<sequence>MIQFILDVLRDIGWIGLGLGVAIEALSIPFPAAIFVLVYGYLLDPSWVEILLFSLFTSFIYVAVSFVPYYISIRYEGVVRDKLPKQKMRFAQKWIDRYGDWMIAVGRFIGMGYITYIAGLGKMNKVKFAMLTFVGFYPLSVLMFYLGTLGNLEVMVDRFQQAQWLIFTLLGLAISMYIGFRFYRRKKYRQENQTSPSQAPTK</sequence>
<dbReference type="PANTHER" id="PTHR42709:SF6">
    <property type="entry name" value="UNDECAPRENYL PHOSPHATE TRANSPORTER A"/>
    <property type="match status" value="1"/>
</dbReference>
<evidence type="ECO:0000256" key="7">
    <source>
        <dbReference type="SAM" id="Phobius"/>
    </source>
</evidence>
<dbReference type="GO" id="GO:0005886">
    <property type="term" value="C:plasma membrane"/>
    <property type="evidence" value="ECO:0007669"/>
    <property type="project" value="UniProtKB-SubCell"/>
</dbReference>
<evidence type="ECO:0000313" key="10">
    <source>
        <dbReference type="Proteomes" id="UP000248214"/>
    </source>
</evidence>
<feature type="transmembrane region" description="Helical" evidence="7">
    <location>
        <begin position="101"/>
        <end position="121"/>
    </location>
</feature>
<keyword evidence="4 7" id="KW-0812">Transmembrane</keyword>
<dbReference type="InterPro" id="IPR051311">
    <property type="entry name" value="DedA_domain"/>
</dbReference>
<dbReference type="OrthoDB" id="9813426at2"/>
<keyword evidence="6 7" id="KW-0472">Membrane</keyword>